<dbReference type="RefSeq" id="XP_044660246.1">
    <property type="nucleotide sequence ID" value="XM_044804311.1"/>
</dbReference>
<dbReference type="Gene3D" id="3.10.20.90">
    <property type="entry name" value="Phosphatidylinositol 3-kinase Catalytic Subunit, Chain A, domain 1"/>
    <property type="match status" value="1"/>
</dbReference>
<dbReference type="OrthoDB" id="3630829at2759"/>
<evidence type="ECO:0000313" key="2">
    <source>
        <dbReference type="Proteomes" id="UP000825890"/>
    </source>
</evidence>
<evidence type="ECO:0000313" key="1">
    <source>
        <dbReference type="EMBL" id="GIZ45759.1"/>
    </source>
</evidence>
<keyword evidence="2" id="KW-1185">Reference proteome</keyword>
<sequence length="236" mass="26793">MRPRNTPQTVTGLGGVKVSLRELESWHSSRGSERPENPLNVFDDQLPTDANHVLLTMASEFSAFALTFKLRRDQPLKEVKEKFGSCVDWHSQDLSYIFESRVVRDEDTPEQWLSMRPSGNMVLVSAQQHFSGACSAARQQEMADAGVELLRVTDKKDCIVFWVRVALARGKEYRKQYRIRWDCDLAHVMRDFDALIGRGGSRFLLDGDRINNGATPSTLEMQGDDIVDVFYESFAG</sequence>
<evidence type="ECO:0008006" key="3">
    <source>
        <dbReference type="Google" id="ProtNLM"/>
    </source>
</evidence>
<protein>
    <recommendedName>
        <fullName evidence="3">Rad60/SUMO-like domain-containing protein</fullName>
    </recommendedName>
</protein>
<proteinExistence type="predicted"/>
<dbReference type="PANTHER" id="PTHR10562">
    <property type="entry name" value="SMALL UBIQUITIN-RELATED MODIFIER"/>
    <property type="match status" value="1"/>
</dbReference>
<reference evidence="1 2" key="1">
    <citation type="submission" date="2021-01" db="EMBL/GenBank/DDBJ databases">
        <title>Cercospora kikuchii MAFF 305040 whole genome shotgun sequence.</title>
        <authorList>
            <person name="Kashiwa T."/>
            <person name="Suzuki T."/>
        </authorList>
    </citation>
    <scope>NUCLEOTIDE SEQUENCE [LARGE SCALE GENOMIC DNA]</scope>
    <source>
        <strain evidence="1 2">MAFF 305040</strain>
    </source>
</reference>
<dbReference type="AlphaFoldDB" id="A0A9P3CJU0"/>
<dbReference type="SUPFAM" id="SSF54236">
    <property type="entry name" value="Ubiquitin-like"/>
    <property type="match status" value="1"/>
</dbReference>
<organism evidence="1 2">
    <name type="scientific">Cercospora kikuchii</name>
    <dbReference type="NCBI Taxonomy" id="84275"/>
    <lineage>
        <taxon>Eukaryota</taxon>
        <taxon>Fungi</taxon>
        <taxon>Dikarya</taxon>
        <taxon>Ascomycota</taxon>
        <taxon>Pezizomycotina</taxon>
        <taxon>Dothideomycetes</taxon>
        <taxon>Dothideomycetidae</taxon>
        <taxon>Mycosphaerellales</taxon>
        <taxon>Mycosphaerellaceae</taxon>
        <taxon>Cercospora</taxon>
    </lineage>
</organism>
<dbReference type="InterPro" id="IPR029071">
    <property type="entry name" value="Ubiquitin-like_domsf"/>
</dbReference>
<gene>
    <name evidence="1" type="ORF">CKM354_000891200</name>
</gene>
<dbReference type="Proteomes" id="UP000825890">
    <property type="component" value="Unassembled WGS sequence"/>
</dbReference>
<name>A0A9P3CJU0_9PEZI</name>
<dbReference type="GeneID" id="68294487"/>
<accession>A0A9P3CJU0</accession>
<dbReference type="EMBL" id="BOLY01000005">
    <property type="protein sequence ID" value="GIZ45759.1"/>
    <property type="molecule type" value="Genomic_DNA"/>
</dbReference>
<comment type="caution">
    <text evidence="1">The sequence shown here is derived from an EMBL/GenBank/DDBJ whole genome shotgun (WGS) entry which is preliminary data.</text>
</comment>